<dbReference type="PANTHER" id="PTHR45432:SF2">
    <property type="entry name" value="CHAPERONE PROTEIN DNAJ 11, CHLOROPLASTIC"/>
    <property type="match status" value="1"/>
</dbReference>
<dbReference type="eggNOG" id="KOG0712">
    <property type="taxonomic scope" value="Eukaryota"/>
</dbReference>
<dbReference type="SUPFAM" id="SSF46565">
    <property type="entry name" value="Chaperone J-domain"/>
    <property type="match status" value="1"/>
</dbReference>
<dbReference type="PROSITE" id="PS50076">
    <property type="entry name" value="DNAJ_2"/>
    <property type="match status" value="1"/>
</dbReference>
<feature type="domain" description="J" evidence="2">
    <location>
        <begin position="53"/>
        <end position="117"/>
    </location>
</feature>
<evidence type="ECO:0000313" key="3">
    <source>
        <dbReference type="EMBL" id="KCW76567.1"/>
    </source>
</evidence>
<organism evidence="3">
    <name type="scientific">Eucalyptus grandis</name>
    <name type="common">Flooded gum</name>
    <dbReference type="NCBI Taxonomy" id="71139"/>
    <lineage>
        <taxon>Eukaryota</taxon>
        <taxon>Viridiplantae</taxon>
        <taxon>Streptophyta</taxon>
        <taxon>Embryophyta</taxon>
        <taxon>Tracheophyta</taxon>
        <taxon>Spermatophyta</taxon>
        <taxon>Magnoliopsida</taxon>
        <taxon>eudicotyledons</taxon>
        <taxon>Gunneridae</taxon>
        <taxon>Pentapetalae</taxon>
        <taxon>rosids</taxon>
        <taxon>malvids</taxon>
        <taxon>Myrtales</taxon>
        <taxon>Myrtaceae</taxon>
        <taxon>Myrtoideae</taxon>
        <taxon>Eucalypteae</taxon>
        <taxon>Eucalyptus</taxon>
    </lineage>
</organism>
<dbReference type="OMA" id="RFSPGNC"/>
<evidence type="ECO:0000256" key="1">
    <source>
        <dbReference type="SAM" id="MobiDB-lite"/>
    </source>
</evidence>
<dbReference type="Gramene" id="KCW76567">
    <property type="protein sequence ID" value="KCW76567"/>
    <property type="gene ID" value="EUGRSUZ_D00958"/>
</dbReference>
<gene>
    <name evidence="3" type="ORF">EUGRSUZ_D00958</name>
</gene>
<dbReference type="PANTHER" id="PTHR45432">
    <property type="entry name" value="CHAPERONE PROTEIN DNAJ 11, CHLOROPLASTIC-LIKE"/>
    <property type="match status" value="1"/>
</dbReference>
<dbReference type="PROSITE" id="PS00636">
    <property type="entry name" value="DNAJ_1"/>
    <property type="match status" value="1"/>
</dbReference>
<dbReference type="FunCoup" id="A0A059CDX3">
    <property type="interactions" value="345"/>
</dbReference>
<dbReference type="InParanoid" id="A0A059CDX3"/>
<dbReference type="SMART" id="SM00271">
    <property type="entry name" value="DnaJ"/>
    <property type="match status" value="1"/>
</dbReference>
<dbReference type="OrthoDB" id="445556at2759"/>
<feature type="region of interest" description="Disordered" evidence="1">
    <location>
        <begin position="1"/>
        <end position="29"/>
    </location>
</feature>
<dbReference type="Gene3D" id="1.10.287.110">
    <property type="entry name" value="DnaJ domain"/>
    <property type="match status" value="1"/>
</dbReference>
<dbReference type="AlphaFoldDB" id="A0A059CDX3"/>
<dbReference type="PRINTS" id="PR00625">
    <property type="entry name" value="JDOMAIN"/>
</dbReference>
<dbReference type="EMBL" id="KK198756">
    <property type="protein sequence ID" value="KCW76567.1"/>
    <property type="molecule type" value="Genomic_DNA"/>
</dbReference>
<dbReference type="InterPro" id="IPR001623">
    <property type="entry name" value="DnaJ_domain"/>
</dbReference>
<protein>
    <recommendedName>
        <fullName evidence="2">J domain-containing protein</fullName>
    </recommendedName>
</protein>
<evidence type="ECO:0000259" key="2">
    <source>
        <dbReference type="PROSITE" id="PS50076"/>
    </source>
</evidence>
<proteinExistence type="predicted"/>
<dbReference type="CDD" id="cd06257">
    <property type="entry name" value="DnaJ"/>
    <property type="match status" value="1"/>
</dbReference>
<accession>A0A059CDX3</accession>
<dbReference type="STRING" id="71139.A0A059CDX3"/>
<name>A0A059CDX3_EUCGR</name>
<dbReference type="InterPro" id="IPR018253">
    <property type="entry name" value="DnaJ_domain_CS"/>
</dbReference>
<sequence>MSKLGSLQLPHLPSGSCPPENFGKSRPRKSNVVSAAATATVEPVLTVKDSSATLYQVLRVKASASQAEIKAAYRSLAKLYHPDSATASRDEGDFVEINNAYAILSDPAARARYDLSVRAHCSSRYSSMAPQPTRRWETDQCW</sequence>
<reference evidence="3" key="1">
    <citation type="submission" date="2013-07" db="EMBL/GenBank/DDBJ databases">
        <title>The genome of Eucalyptus grandis.</title>
        <authorList>
            <person name="Schmutz J."/>
            <person name="Hayes R."/>
            <person name="Myburg A."/>
            <person name="Tuskan G."/>
            <person name="Grattapaglia D."/>
            <person name="Rokhsar D.S."/>
        </authorList>
    </citation>
    <scope>NUCLEOTIDE SEQUENCE</scope>
    <source>
        <tissue evidence="3">Leaf extractions</tissue>
    </source>
</reference>
<dbReference type="KEGG" id="egr:104442796"/>
<dbReference type="Pfam" id="PF00226">
    <property type="entry name" value="DnaJ"/>
    <property type="match status" value="1"/>
</dbReference>
<dbReference type="InterPro" id="IPR036869">
    <property type="entry name" value="J_dom_sf"/>
</dbReference>